<feature type="transmembrane region" description="Helical" evidence="1">
    <location>
        <begin position="47"/>
        <end position="71"/>
    </location>
</feature>
<feature type="transmembrane region" description="Helical" evidence="1">
    <location>
        <begin position="91"/>
        <end position="111"/>
    </location>
</feature>
<sequence>MTLPPLFYSLPVSHSTHSLSPTLPTHCLPLPVYPSACHSPSLLSPRLFYYCHSTSLSSLYLLFYFPLSLSFYLPLSLSTQSLPLFLTCHSSFLPCLYLSFYLPLSLSLLLLPLSLSSHTAATPTSYSLPTLYTSVFPSQNIIPIWCSQRSPGAVCLTPASLTPASLIPASLIPASLIPATLIPATLTAYT</sequence>
<protein>
    <submittedName>
        <fullName evidence="2">Uncharacterized protein</fullName>
    </submittedName>
</protein>
<evidence type="ECO:0000256" key="1">
    <source>
        <dbReference type="SAM" id="Phobius"/>
    </source>
</evidence>
<gene>
    <name evidence="2" type="ORF">Pcinc_036471</name>
</gene>
<name>A0AAE1BW34_PETCI</name>
<dbReference type="Proteomes" id="UP001286313">
    <property type="component" value="Unassembled WGS sequence"/>
</dbReference>
<evidence type="ECO:0000313" key="3">
    <source>
        <dbReference type="Proteomes" id="UP001286313"/>
    </source>
</evidence>
<keyword evidence="1" id="KW-0812">Transmembrane</keyword>
<dbReference type="AlphaFoldDB" id="A0AAE1BW34"/>
<proteinExistence type="predicted"/>
<keyword evidence="3" id="KW-1185">Reference proteome</keyword>
<keyword evidence="1" id="KW-1133">Transmembrane helix</keyword>
<organism evidence="2 3">
    <name type="scientific">Petrolisthes cinctipes</name>
    <name type="common">Flat porcelain crab</name>
    <dbReference type="NCBI Taxonomy" id="88211"/>
    <lineage>
        <taxon>Eukaryota</taxon>
        <taxon>Metazoa</taxon>
        <taxon>Ecdysozoa</taxon>
        <taxon>Arthropoda</taxon>
        <taxon>Crustacea</taxon>
        <taxon>Multicrustacea</taxon>
        <taxon>Malacostraca</taxon>
        <taxon>Eumalacostraca</taxon>
        <taxon>Eucarida</taxon>
        <taxon>Decapoda</taxon>
        <taxon>Pleocyemata</taxon>
        <taxon>Anomura</taxon>
        <taxon>Galatheoidea</taxon>
        <taxon>Porcellanidae</taxon>
        <taxon>Petrolisthes</taxon>
    </lineage>
</organism>
<comment type="caution">
    <text evidence="2">The sequence shown here is derived from an EMBL/GenBank/DDBJ whole genome shotgun (WGS) entry which is preliminary data.</text>
</comment>
<evidence type="ECO:0000313" key="2">
    <source>
        <dbReference type="EMBL" id="KAK3857267.1"/>
    </source>
</evidence>
<accession>A0AAE1BW34</accession>
<reference evidence="2" key="1">
    <citation type="submission" date="2023-10" db="EMBL/GenBank/DDBJ databases">
        <title>Genome assemblies of two species of porcelain crab, Petrolisthes cinctipes and Petrolisthes manimaculis (Anomura: Porcellanidae).</title>
        <authorList>
            <person name="Angst P."/>
        </authorList>
    </citation>
    <scope>NUCLEOTIDE SEQUENCE</scope>
    <source>
        <strain evidence="2">PB745_01</strain>
        <tissue evidence="2">Gill</tissue>
    </source>
</reference>
<keyword evidence="1" id="KW-0472">Membrane</keyword>
<dbReference type="EMBL" id="JAWQEG010005646">
    <property type="protein sequence ID" value="KAK3857267.1"/>
    <property type="molecule type" value="Genomic_DNA"/>
</dbReference>